<accession>A0A9D1TLI2</accession>
<comment type="caution">
    <text evidence="1">The sequence shown here is derived from an EMBL/GenBank/DDBJ whole genome shotgun (WGS) entry which is preliminary data.</text>
</comment>
<sequence length="86" mass="9849">MDDALKNMMEYMERNSQISMDEIFQVANSLQHASLQDEEAIRTIVRQLSHLTGHTVSKDVENQIVQAILNGDAPTTTDHLQRYFSK</sequence>
<dbReference type="InterPro" id="IPR025942">
    <property type="entry name" value="SpoVIF"/>
</dbReference>
<dbReference type="AlphaFoldDB" id="A0A9D1TLI2"/>
<dbReference type="Pfam" id="PF14069">
    <property type="entry name" value="SpoVIF"/>
    <property type="match status" value="1"/>
</dbReference>
<reference evidence="1" key="1">
    <citation type="journal article" date="2021" name="PeerJ">
        <title>Extensive microbial diversity within the chicken gut microbiome revealed by metagenomics and culture.</title>
        <authorList>
            <person name="Gilroy R."/>
            <person name="Ravi A."/>
            <person name="Getino M."/>
            <person name="Pursley I."/>
            <person name="Horton D.L."/>
            <person name="Alikhan N.F."/>
            <person name="Baker D."/>
            <person name="Gharbi K."/>
            <person name="Hall N."/>
            <person name="Watson M."/>
            <person name="Adriaenssens E.M."/>
            <person name="Foster-Nyarko E."/>
            <person name="Jarju S."/>
            <person name="Secka A."/>
            <person name="Antonio M."/>
            <person name="Oren A."/>
            <person name="Chaudhuri R.R."/>
            <person name="La Ragione R."/>
            <person name="Hildebrand F."/>
            <person name="Pallen M.J."/>
        </authorList>
    </citation>
    <scope>NUCLEOTIDE SEQUENCE</scope>
    <source>
        <strain evidence="1">CHK169-2315</strain>
    </source>
</reference>
<dbReference type="EMBL" id="DXHX01000143">
    <property type="protein sequence ID" value="HIV75432.1"/>
    <property type="molecule type" value="Genomic_DNA"/>
</dbReference>
<dbReference type="Proteomes" id="UP000823937">
    <property type="component" value="Unassembled WGS sequence"/>
</dbReference>
<gene>
    <name evidence="1" type="ORF">H9895_10160</name>
</gene>
<evidence type="ECO:0000313" key="2">
    <source>
        <dbReference type="Proteomes" id="UP000823937"/>
    </source>
</evidence>
<reference evidence="1" key="2">
    <citation type="submission" date="2021-04" db="EMBL/GenBank/DDBJ databases">
        <authorList>
            <person name="Gilroy R."/>
        </authorList>
    </citation>
    <scope>NUCLEOTIDE SEQUENCE</scope>
    <source>
        <strain evidence="1">CHK169-2315</strain>
    </source>
</reference>
<evidence type="ECO:0000313" key="1">
    <source>
        <dbReference type="EMBL" id="HIV75432.1"/>
    </source>
</evidence>
<name>A0A9D1TLI2_9BACI</name>
<organism evidence="1 2">
    <name type="scientific">Candidatus Pseudogracilibacillus intestinigallinarum</name>
    <dbReference type="NCBI Taxonomy" id="2838742"/>
    <lineage>
        <taxon>Bacteria</taxon>
        <taxon>Bacillati</taxon>
        <taxon>Bacillota</taxon>
        <taxon>Bacilli</taxon>
        <taxon>Bacillales</taxon>
        <taxon>Bacillaceae</taxon>
        <taxon>Pseudogracilibacillus</taxon>
    </lineage>
</organism>
<protein>
    <submittedName>
        <fullName evidence="1">Stage VI sporulation protein F</fullName>
    </submittedName>
</protein>
<proteinExistence type="predicted"/>